<protein>
    <submittedName>
        <fullName evidence="2">Uncharacterized protein</fullName>
    </submittedName>
</protein>
<organism evidence="2 3">
    <name type="scientific">Folsomia candida</name>
    <name type="common">Springtail</name>
    <dbReference type="NCBI Taxonomy" id="158441"/>
    <lineage>
        <taxon>Eukaryota</taxon>
        <taxon>Metazoa</taxon>
        <taxon>Ecdysozoa</taxon>
        <taxon>Arthropoda</taxon>
        <taxon>Hexapoda</taxon>
        <taxon>Collembola</taxon>
        <taxon>Entomobryomorpha</taxon>
        <taxon>Isotomoidea</taxon>
        <taxon>Isotomidae</taxon>
        <taxon>Proisotominae</taxon>
        <taxon>Folsomia</taxon>
    </lineage>
</organism>
<sequence length="327" mass="36633">MLLNIFYGPLTLPKRLQGLVLLVTCITASITRWNWSIDVGPIQVINAFLKFEERIIKNLPFMPISMGTRTMKIFIFLIQIFEFVYAILLWILLRFLPCTPPFILSMFENCGGAEFGGLTELGDTDIFSCIRLYRYVQALEKSLNAYVTKSIVPVILTRVAAELPVTRAGSSRYPQITGIRKNCAGMRVTGTRPVTRGNPNTNVILAFLPFKSSGCMSASNFMKKLPSLDSPYLYCSPLLQRHNIFVITLASRVNASSKRVLKILSGKIVGFRGAEMRHLRRELAACGVLKIKFGNNFIDNGTPLVMQNFCINQTLSLCMVKDGKLVN</sequence>
<feature type="transmembrane region" description="Helical" evidence="1">
    <location>
        <begin position="73"/>
        <end position="93"/>
    </location>
</feature>
<name>A0A226DB85_FOLCA</name>
<gene>
    <name evidence="2" type="ORF">Fcan01_22900</name>
</gene>
<proteinExistence type="predicted"/>
<keyword evidence="1" id="KW-0812">Transmembrane</keyword>
<accession>A0A226DB85</accession>
<dbReference type="Proteomes" id="UP000198287">
    <property type="component" value="Unassembled WGS sequence"/>
</dbReference>
<dbReference type="EMBL" id="LNIX01000026">
    <property type="protein sequence ID" value="OXA42400.1"/>
    <property type="molecule type" value="Genomic_DNA"/>
</dbReference>
<reference evidence="2 3" key="1">
    <citation type="submission" date="2015-12" db="EMBL/GenBank/DDBJ databases">
        <title>The genome of Folsomia candida.</title>
        <authorList>
            <person name="Faddeeva A."/>
            <person name="Derks M.F."/>
            <person name="Anvar Y."/>
            <person name="Smit S."/>
            <person name="Van Straalen N."/>
            <person name="Roelofs D."/>
        </authorList>
    </citation>
    <scope>NUCLEOTIDE SEQUENCE [LARGE SCALE GENOMIC DNA]</scope>
    <source>
        <strain evidence="2 3">VU population</strain>
        <tissue evidence="2">Whole body</tissue>
    </source>
</reference>
<comment type="caution">
    <text evidence="2">The sequence shown here is derived from an EMBL/GenBank/DDBJ whole genome shotgun (WGS) entry which is preliminary data.</text>
</comment>
<feature type="transmembrane region" description="Helical" evidence="1">
    <location>
        <begin position="16"/>
        <end position="35"/>
    </location>
</feature>
<keyword evidence="1" id="KW-1133">Transmembrane helix</keyword>
<dbReference type="AlphaFoldDB" id="A0A226DB85"/>
<keyword evidence="3" id="KW-1185">Reference proteome</keyword>
<evidence type="ECO:0000313" key="3">
    <source>
        <dbReference type="Proteomes" id="UP000198287"/>
    </source>
</evidence>
<evidence type="ECO:0000313" key="2">
    <source>
        <dbReference type="EMBL" id="OXA42400.1"/>
    </source>
</evidence>
<evidence type="ECO:0000256" key="1">
    <source>
        <dbReference type="SAM" id="Phobius"/>
    </source>
</evidence>
<keyword evidence="1" id="KW-0472">Membrane</keyword>